<proteinExistence type="predicted"/>
<dbReference type="AlphaFoldDB" id="K0K483"/>
<dbReference type="RefSeq" id="WP_015102529.1">
    <property type="nucleotide sequence ID" value="NC_019673.1"/>
</dbReference>
<dbReference type="KEGG" id="sesp:BN6_51510"/>
<dbReference type="Proteomes" id="UP000006281">
    <property type="component" value="Chromosome"/>
</dbReference>
<accession>K0K483</accession>
<dbReference type="PATRIC" id="fig|1179773.3.peg.5178"/>
<reference evidence="1 2" key="1">
    <citation type="journal article" date="2012" name="BMC Genomics">
        <title>Complete genome sequence of Saccharothrix espanaensis DSM 44229T and comparison to the other completely sequenced Pseudonocardiaceae.</title>
        <authorList>
            <person name="Strobel T."/>
            <person name="Al-Dilaimi A."/>
            <person name="Blom J."/>
            <person name="Gessner A."/>
            <person name="Kalinowski J."/>
            <person name="Luzhetska M."/>
            <person name="Puhler A."/>
            <person name="Szczepanowski R."/>
            <person name="Bechthold A."/>
            <person name="Ruckert C."/>
        </authorList>
    </citation>
    <scope>NUCLEOTIDE SEQUENCE [LARGE SCALE GENOMIC DNA]</scope>
    <source>
        <strain evidence="2">ATCC 51144 / DSM 44229 / JCM 9112 / NBRC 15066 / NRRL 15764</strain>
    </source>
</reference>
<dbReference type="BioCyc" id="SESP1179773:BN6_RS24930-MONOMER"/>
<evidence type="ECO:0000313" key="1">
    <source>
        <dbReference type="EMBL" id="CCH32417.1"/>
    </source>
</evidence>
<gene>
    <name evidence="1" type="ordered locus">BN6_51510</name>
</gene>
<name>K0K483_SACES</name>
<evidence type="ECO:0000313" key="2">
    <source>
        <dbReference type="Proteomes" id="UP000006281"/>
    </source>
</evidence>
<dbReference type="HOGENOM" id="CLU_1524072_0_0_11"/>
<organism evidence="1 2">
    <name type="scientific">Saccharothrix espanaensis (strain ATCC 51144 / DSM 44229 / JCM 9112 / NBRC 15066 / NRRL 15764)</name>
    <dbReference type="NCBI Taxonomy" id="1179773"/>
    <lineage>
        <taxon>Bacteria</taxon>
        <taxon>Bacillati</taxon>
        <taxon>Actinomycetota</taxon>
        <taxon>Actinomycetes</taxon>
        <taxon>Pseudonocardiales</taxon>
        <taxon>Pseudonocardiaceae</taxon>
        <taxon>Saccharothrix</taxon>
    </lineage>
</organism>
<protein>
    <submittedName>
        <fullName evidence="1">Uncharacterized protein</fullName>
    </submittedName>
</protein>
<sequence>MPAWKGEWLSDAAYAERVEPALATLRTSREARAVNIARATLESAVASQKVLREGAYHLLPLLLELLDAGGALATAAVYDVVIEIALAEPEDSTRQVAGLPLKDACDTYLDQARRRAWTDLDHADEEVAASAVDFLGLTEPDEQSFADRLLPRVPALPLKAREKAEGWLADIGRSTT</sequence>
<keyword evidence="2" id="KW-1185">Reference proteome</keyword>
<dbReference type="EMBL" id="HE804045">
    <property type="protein sequence ID" value="CCH32417.1"/>
    <property type="molecule type" value="Genomic_DNA"/>
</dbReference>